<evidence type="ECO:0000256" key="11">
    <source>
        <dbReference type="ARBA" id="ARBA00022842"/>
    </source>
</evidence>
<accession>A0A1H6BUM1</accession>
<proteinExistence type="inferred from homology"/>
<dbReference type="PANTHER" id="PTHR34148:SF1">
    <property type="entry name" value="ADENOSYLCOBINAMIDE-GDP RIBAZOLETRANSFERASE"/>
    <property type="match status" value="1"/>
</dbReference>
<comment type="catalytic activity">
    <reaction evidence="17 19">
        <text>alpha-ribazole + adenosylcob(III)inamide-GDP = adenosylcob(III)alamin + GMP + H(+)</text>
        <dbReference type="Rhea" id="RHEA:16049"/>
        <dbReference type="ChEBI" id="CHEBI:10329"/>
        <dbReference type="ChEBI" id="CHEBI:15378"/>
        <dbReference type="ChEBI" id="CHEBI:18408"/>
        <dbReference type="ChEBI" id="CHEBI:58115"/>
        <dbReference type="ChEBI" id="CHEBI:60487"/>
        <dbReference type="EC" id="2.7.8.26"/>
    </reaction>
</comment>
<dbReference type="GO" id="GO:0008818">
    <property type="term" value="F:cobalamin 5'-phosphate synthase activity"/>
    <property type="evidence" value="ECO:0007669"/>
    <property type="project" value="UniProtKB-UniRule"/>
</dbReference>
<comment type="subcellular location">
    <subcellularLocation>
        <location evidence="2 19">Cell membrane</location>
        <topology evidence="2 19">Multi-pass membrane protein</topology>
    </subcellularLocation>
</comment>
<dbReference type="OrthoDB" id="9794626at2"/>
<comment type="catalytic activity">
    <reaction evidence="18 19">
        <text>alpha-ribazole 5'-phosphate + adenosylcob(III)inamide-GDP = adenosylcob(III)alamin 5'-phosphate + GMP + H(+)</text>
        <dbReference type="Rhea" id="RHEA:23560"/>
        <dbReference type="ChEBI" id="CHEBI:15378"/>
        <dbReference type="ChEBI" id="CHEBI:57918"/>
        <dbReference type="ChEBI" id="CHEBI:58115"/>
        <dbReference type="ChEBI" id="CHEBI:60487"/>
        <dbReference type="ChEBI" id="CHEBI:60493"/>
        <dbReference type="EC" id="2.7.8.26"/>
    </reaction>
</comment>
<organism evidence="20 21">
    <name type="scientific">Bosea lathyri</name>
    <dbReference type="NCBI Taxonomy" id="1036778"/>
    <lineage>
        <taxon>Bacteria</taxon>
        <taxon>Pseudomonadati</taxon>
        <taxon>Pseudomonadota</taxon>
        <taxon>Alphaproteobacteria</taxon>
        <taxon>Hyphomicrobiales</taxon>
        <taxon>Boseaceae</taxon>
        <taxon>Bosea</taxon>
    </lineage>
</organism>
<comment type="pathway">
    <text evidence="3 19">Cofactor biosynthesis; adenosylcobalamin biosynthesis; adenosylcobalamin from cob(II)yrinate a,c-diamide: step 7/7.</text>
</comment>
<name>A0A1H6BUM1_9HYPH</name>
<feature type="transmembrane region" description="Helical" evidence="19">
    <location>
        <begin position="136"/>
        <end position="159"/>
    </location>
</feature>
<dbReference type="EC" id="2.7.8.26" evidence="5 19"/>
<dbReference type="RefSeq" id="WP_103874013.1">
    <property type="nucleotide sequence ID" value="NZ_FNUY01000008.1"/>
</dbReference>
<keyword evidence="21" id="KW-1185">Reference proteome</keyword>
<dbReference type="HAMAP" id="MF_00719">
    <property type="entry name" value="CobS"/>
    <property type="match status" value="1"/>
</dbReference>
<sequence length="288" mass="29169">MADAQNDIASATPAEPPNPPAWPGWLIATAICIRFYSRLPVPALPGETDLHALPDFRRVPRALPFAAIVIALPAALVLLGAGFAGLGSTLAASLAVTASVLTTGAFHEDGLADTADGLFGGHTVERRLEIMKDSRVGSYGALALGLSVLLRVTALGSVLDVAGMWAAVVMLVIAAPWSRAEGLRLLATQPQARSTGAAAAVGQPSRDTALFALALSGGLALLCMMTTTLPLAGLLLGLLLANLAASGLARLSRRLIGGQTGDILGAAQQIAEIAIYLGFALALGSGAA</sequence>
<dbReference type="GO" id="GO:0051073">
    <property type="term" value="F:adenosylcobinamide-GDP ribazoletransferase activity"/>
    <property type="evidence" value="ECO:0007669"/>
    <property type="project" value="UniProtKB-UniRule"/>
</dbReference>
<dbReference type="Pfam" id="PF02654">
    <property type="entry name" value="CobS"/>
    <property type="match status" value="1"/>
</dbReference>
<evidence type="ECO:0000256" key="9">
    <source>
        <dbReference type="ARBA" id="ARBA00022679"/>
    </source>
</evidence>
<evidence type="ECO:0000256" key="5">
    <source>
        <dbReference type="ARBA" id="ARBA00013200"/>
    </source>
</evidence>
<reference evidence="20 21" key="1">
    <citation type="submission" date="2016-10" db="EMBL/GenBank/DDBJ databases">
        <authorList>
            <person name="de Groot N.N."/>
        </authorList>
    </citation>
    <scope>NUCLEOTIDE SEQUENCE [LARGE SCALE GENOMIC DNA]</scope>
    <source>
        <strain evidence="20 21">DSM 26656</strain>
    </source>
</reference>
<keyword evidence="13 19" id="KW-0472">Membrane</keyword>
<evidence type="ECO:0000256" key="15">
    <source>
        <dbReference type="ARBA" id="ARBA00032605"/>
    </source>
</evidence>
<dbReference type="GO" id="GO:0009236">
    <property type="term" value="P:cobalamin biosynthetic process"/>
    <property type="evidence" value="ECO:0007669"/>
    <property type="project" value="UniProtKB-UniRule"/>
</dbReference>
<evidence type="ECO:0000256" key="13">
    <source>
        <dbReference type="ARBA" id="ARBA00023136"/>
    </source>
</evidence>
<comment type="caution">
    <text evidence="19">Lacks conserved residue(s) required for the propagation of feature annotation.</text>
</comment>
<comment type="cofactor">
    <cofactor evidence="1 19">
        <name>Mg(2+)</name>
        <dbReference type="ChEBI" id="CHEBI:18420"/>
    </cofactor>
</comment>
<dbReference type="PANTHER" id="PTHR34148">
    <property type="entry name" value="ADENOSYLCOBINAMIDE-GDP RIBAZOLETRANSFERASE"/>
    <property type="match status" value="1"/>
</dbReference>
<keyword evidence="7 19" id="KW-1003">Cell membrane</keyword>
<evidence type="ECO:0000256" key="6">
    <source>
        <dbReference type="ARBA" id="ARBA00015850"/>
    </source>
</evidence>
<keyword evidence="11 19" id="KW-0460">Magnesium</keyword>
<evidence type="ECO:0000256" key="3">
    <source>
        <dbReference type="ARBA" id="ARBA00004663"/>
    </source>
</evidence>
<dbReference type="AlphaFoldDB" id="A0A1H6BUM1"/>
<keyword evidence="12 19" id="KW-1133">Transmembrane helix</keyword>
<protein>
    <recommendedName>
        <fullName evidence="6 19">Adenosylcobinamide-GDP ribazoletransferase</fullName>
        <ecNumber evidence="5 19">2.7.8.26</ecNumber>
    </recommendedName>
    <alternativeName>
        <fullName evidence="16 19">Cobalamin synthase</fullName>
    </alternativeName>
    <alternativeName>
        <fullName evidence="15 19">Cobalamin-5'-phosphate synthase</fullName>
    </alternativeName>
</protein>
<dbReference type="UniPathway" id="UPA00148">
    <property type="reaction ID" value="UER00238"/>
</dbReference>
<comment type="similarity">
    <text evidence="4 19">Belongs to the CobS family.</text>
</comment>
<dbReference type="EMBL" id="FNUY01000008">
    <property type="protein sequence ID" value="SEG63916.1"/>
    <property type="molecule type" value="Genomic_DNA"/>
</dbReference>
<feature type="transmembrane region" description="Helical" evidence="19">
    <location>
        <begin position="62"/>
        <end position="86"/>
    </location>
</feature>
<evidence type="ECO:0000256" key="7">
    <source>
        <dbReference type="ARBA" id="ARBA00022475"/>
    </source>
</evidence>
<evidence type="ECO:0000256" key="2">
    <source>
        <dbReference type="ARBA" id="ARBA00004651"/>
    </source>
</evidence>
<evidence type="ECO:0000256" key="8">
    <source>
        <dbReference type="ARBA" id="ARBA00022573"/>
    </source>
</evidence>
<keyword evidence="9 19" id="KW-0808">Transferase</keyword>
<dbReference type="GO" id="GO:0005886">
    <property type="term" value="C:plasma membrane"/>
    <property type="evidence" value="ECO:0007669"/>
    <property type="project" value="UniProtKB-SubCell"/>
</dbReference>
<evidence type="ECO:0000313" key="20">
    <source>
        <dbReference type="EMBL" id="SEG63916.1"/>
    </source>
</evidence>
<evidence type="ECO:0000256" key="19">
    <source>
        <dbReference type="HAMAP-Rule" id="MF_00719"/>
    </source>
</evidence>
<evidence type="ECO:0000256" key="17">
    <source>
        <dbReference type="ARBA" id="ARBA00048623"/>
    </source>
</evidence>
<keyword evidence="8 19" id="KW-0169">Cobalamin biosynthesis</keyword>
<evidence type="ECO:0000256" key="4">
    <source>
        <dbReference type="ARBA" id="ARBA00010561"/>
    </source>
</evidence>
<keyword evidence="10 19" id="KW-0812">Transmembrane</keyword>
<evidence type="ECO:0000256" key="10">
    <source>
        <dbReference type="ARBA" id="ARBA00022692"/>
    </source>
</evidence>
<evidence type="ECO:0000256" key="16">
    <source>
        <dbReference type="ARBA" id="ARBA00032853"/>
    </source>
</evidence>
<evidence type="ECO:0000256" key="1">
    <source>
        <dbReference type="ARBA" id="ARBA00001946"/>
    </source>
</evidence>
<evidence type="ECO:0000256" key="14">
    <source>
        <dbReference type="ARBA" id="ARBA00025228"/>
    </source>
</evidence>
<comment type="function">
    <text evidence="14 19">Joins adenosylcobinamide-GDP and alpha-ribazole to generate adenosylcobalamin (Ado-cobalamin). Also synthesizes adenosylcobalamin 5'-phosphate from adenosylcobinamide-GDP and alpha-ribazole 5'-phosphate.</text>
</comment>
<evidence type="ECO:0000256" key="18">
    <source>
        <dbReference type="ARBA" id="ARBA00049504"/>
    </source>
</evidence>
<gene>
    <name evidence="19" type="primary">cobS</name>
    <name evidence="20" type="ORF">SAMN04488115_10843</name>
</gene>
<evidence type="ECO:0000256" key="12">
    <source>
        <dbReference type="ARBA" id="ARBA00022989"/>
    </source>
</evidence>
<dbReference type="Proteomes" id="UP000236743">
    <property type="component" value="Unassembled WGS sequence"/>
</dbReference>
<evidence type="ECO:0000313" key="21">
    <source>
        <dbReference type="Proteomes" id="UP000236743"/>
    </source>
</evidence>
<dbReference type="InterPro" id="IPR003805">
    <property type="entry name" value="CobS"/>
</dbReference>